<dbReference type="PATRIC" id="fig|279113.9.peg.3357"/>
<sequence>MASETLKAFDTALPIQYSTQRDGKFRNRQAMHKNGLRKTLRLLWRVIFEKPAGTVPARPIPVQAISTAQLLAAPDRSLFRLGHSTMLLKLRGAFWLTDPVFSERASPLQWIGPKRFHQPPISIAELPPIEGVILSHDHYDHLDHAAVLQLAGKTKHFLTPLGVGDTLIKWGIPAEKVQQLDWWQSTRVGGLQLAATPARHFSGRSLSDGNRTLWASWVILDDDLRLFFSGDSGYFDGFKEIGRRYGPFDLTMIETGAYDHDWPDVHMQPEQTLQAHLDLGGKHLLPVHNGTFDLALHLWQDPFERIVALAEEQGVAVSTPQMGEMLSVAAPEAGRRWWREQDAG</sequence>
<dbReference type="KEGG" id="cpra:CPter91_3399"/>
<dbReference type="SUPFAM" id="SSF56281">
    <property type="entry name" value="Metallo-hydrolase/oxidoreductase"/>
    <property type="match status" value="1"/>
</dbReference>
<evidence type="ECO:0000313" key="2">
    <source>
        <dbReference type="EMBL" id="AMP05725.1"/>
    </source>
</evidence>
<name>A0A127Q7C8_9BURK</name>
<dbReference type="OrthoDB" id="9805728at2"/>
<protein>
    <submittedName>
        <fullName evidence="2">Beta-lactamase superfamily domain protein</fullName>
    </submittedName>
</protein>
<reference evidence="2 3" key="1">
    <citation type="submission" date="2015-11" db="EMBL/GenBank/DDBJ databases">
        <title>Exploring the genomic traits of fungus-feeding bacterial genus Collimonas.</title>
        <authorList>
            <person name="Song C."/>
            <person name="Schmidt R."/>
            <person name="de Jager V."/>
            <person name="Krzyzanowska D."/>
            <person name="Jongedijk E."/>
            <person name="Cankar K."/>
            <person name="Beekwilder J."/>
            <person name="van Veen A."/>
            <person name="de Boer W."/>
            <person name="van Veen J.A."/>
            <person name="Garbeva P."/>
        </authorList>
    </citation>
    <scope>NUCLEOTIDE SEQUENCE [LARGE SCALE GENOMIC DNA]</scope>
    <source>
        <strain evidence="2 3">Ter91</strain>
    </source>
</reference>
<dbReference type="Proteomes" id="UP000074561">
    <property type="component" value="Chromosome"/>
</dbReference>
<dbReference type="InterPro" id="IPR036866">
    <property type="entry name" value="RibonucZ/Hydroxyglut_hydro"/>
</dbReference>
<gene>
    <name evidence="2" type="ORF">CPter91_3399</name>
</gene>
<dbReference type="GO" id="GO:0005737">
    <property type="term" value="C:cytoplasm"/>
    <property type="evidence" value="ECO:0007669"/>
    <property type="project" value="TreeGrafter"/>
</dbReference>
<dbReference type="Gene3D" id="3.60.15.10">
    <property type="entry name" value="Ribonuclease Z/Hydroxyacylglutathione hydrolase-like"/>
    <property type="match status" value="1"/>
</dbReference>
<dbReference type="STRING" id="279113.CPter91_3399"/>
<dbReference type="Pfam" id="PF12706">
    <property type="entry name" value="Lactamase_B_2"/>
    <property type="match status" value="1"/>
</dbReference>
<dbReference type="RefSeq" id="WP_061941832.1">
    <property type="nucleotide sequence ID" value="NZ_CP013234.1"/>
</dbReference>
<evidence type="ECO:0000259" key="1">
    <source>
        <dbReference type="Pfam" id="PF12706"/>
    </source>
</evidence>
<evidence type="ECO:0000313" key="3">
    <source>
        <dbReference type="Proteomes" id="UP000074561"/>
    </source>
</evidence>
<dbReference type="PANTHER" id="PTHR15032">
    <property type="entry name" value="N-ACYL-PHOSPHATIDYLETHANOLAMINE-HYDROLYZING PHOSPHOLIPASE D"/>
    <property type="match status" value="1"/>
</dbReference>
<dbReference type="InterPro" id="IPR001279">
    <property type="entry name" value="Metallo-B-lactamas"/>
</dbReference>
<dbReference type="PANTHER" id="PTHR15032:SF4">
    <property type="entry name" value="N-ACYL-PHOSPHATIDYLETHANOLAMINE-HYDROLYZING PHOSPHOLIPASE D"/>
    <property type="match status" value="1"/>
</dbReference>
<organism evidence="2 3">
    <name type="scientific">Collimonas pratensis</name>
    <dbReference type="NCBI Taxonomy" id="279113"/>
    <lineage>
        <taxon>Bacteria</taxon>
        <taxon>Pseudomonadati</taxon>
        <taxon>Pseudomonadota</taxon>
        <taxon>Betaproteobacteria</taxon>
        <taxon>Burkholderiales</taxon>
        <taxon>Oxalobacteraceae</taxon>
        <taxon>Collimonas</taxon>
    </lineage>
</organism>
<dbReference type="AlphaFoldDB" id="A0A127Q7C8"/>
<proteinExistence type="predicted"/>
<dbReference type="EMBL" id="CP013234">
    <property type="protein sequence ID" value="AMP05725.1"/>
    <property type="molecule type" value="Genomic_DNA"/>
</dbReference>
<feature type="domain" description="Metallo-beta-lactamase" evidence="1">
    <location>
        <begin position="96"/>
        <end position="288"/>
    </location>
</feature>
<accession>A0A127Q7C8</accession>